<evidence type="ECO:0000313" key="1">
    <source>
        <dbReference type="EMBL" id="MCF1716909.1"/>
    </source>
</evidence>
<dbReference type="RefSeq" id="WP_234868492.1">
    <property type="nucleotide sequence ID" value="NZ_JAKEVY010000007.1"/>
</dbReference>
<dbReference type="EMBL" id="JAKEVY010000007">
    <property type="protein sequence ID" value="MCF1716909.1"/>
    <property type="molecule type" value="Genomic_DNA"/>
</dbReference>
<comment type="caution">
    <text evidence="1">The sequence shown here is derived from an EMBL/GenBank/DDBJ whole genome shotgun (WGS) entry which is preliminary data.</text>
</comment>
<accession>A0ABS9BMG6</accession>
<evidence type="ECO:0000313" key="2">
    <source>
        <dbReference type="Proteomes" id="UP001200145"/>
    </source>
</evidence>
<dbReference type="PROSITE" id="PS51257">
    <property type="entry name" value="PROKAR_LIPOPROTEIN"/>
    <property type="match status" value="1"/>
</dbReference>
<organism evidence="1 2">
    <name type="scientific">Flavihumibacter fluminis</name>
    <dbReference type="NCBI Taxonomy" id="2909236"/>
    <lineage>
        <taxon>Bacteria</taxon>
        <taxon>Pseudomonadati</taxon>
        <taxon>Bacteroidota</taxon>
        <taxon>Chitinophagia</taxon>
        <taxon>Chitinophagales</taxon>
        <taxon>Chitinophagaceae</taxon>
        <taxon>Flavihumibacter</taxon>
    </lineage>
</organism>
<dbReference type="Proteomes" id="UP001200145">
    <property type="component" value="Unassembled WGS sequence"/>
</dbReference>
<evidence type="ECO:0008006" key="3">
    <source>
        <dbReference type="Google" id="ProtNLM"/>
    </source>
</evidence>
<sequence length="177" mass="19921">MKRIITVLSLAAFGLGACEKVDKLTQFTVTDRTELKIEAGAATLLPYDLYTPPVYSEASRELTFNNTKAEMLESVKLQEFRMVITQPFGRSWDFLKDIEVFIDADQLPETKIAFETDITDQINAILLLKTADVQLTDYLKKGTYIIKTRLTTDKLITDDLDVSITTKFAVDAKVLGL</sequence>
<keyword evidence="2" id="KW-1185">Reference proteome</keyword>
<protein>
    <recommendedName>
        <fullName evidence="3">DUF1735 domain-containing protein</fullName>
    </recommendedName>
</protein>
<name>A0ABS9BMG6_9BACT</name>
<proteinExistence type="predicted"/>
<gene>
    <name evidence="1" type="ORF">L0U88_19870</name>
</gene>
<reference evidence="1 2" key="1">
    <citation type="submission" date="2022-01" db="EMBL/GenBank/DDBJ databases">
        <title>Flavihumibacter sp. nov., isolated from sediment of a river.</title>
        <authorList>
            <person name="Liu H."/>
        </authorList>
    </citation>
    <scope>NUCLEOTIDE SEQUENCE [LARGE SCALE GENOMIC DNA]</scope>
    <source>
        <strain evidence="1 2">RY-1</strain>
    </source>
</reference>